<proteinExistence type="predicted"/>
<organism evidence="3 4">
    <name type="scientific">Sphingobium yanoikuyae</name>
    <name type="common">Sphingomonas yanoikuyae</name>
    <dbReference type="NCBI Taxonomy" id="13690"/>
    <lineage>
        <taxon>Bacteria</taxon>
        <taxon>Pseudomonadati</taxon>
        <taxon>Pseudomonadota</taxon>
        <taxon>Alphaproteobacteria</taxon>
        <taxon>Sphingomonadales</taxon>
        <taxon>Sphingomonadaceae</taxon>
        <taxon>Sphingobium</taxon>
    </lineage>
</organism>
<dbReference type="InterPro" id="IPR002525">
    <property type="entry name" value="Transp_IS110-like_N"/>
</dbReference>
<evidence type="ECO:0000259" key="1">
    <source>
        <dbReference type="Pfam" id="PF01548"/>
    </source>
</evidence>
<dbReference type="InterPro" id="IPR003346">
    <property type="entry name" value="Transposase_20"/>
</dbReference>
<evidence type="ECO:0000313" key="4">
    <source>
        <dbReference type="Proteomes" id="UP000515377"/>
    </source>
</evidence>
<feature type="domain" description="Transposase IS116/IS110/IS902 C-terminal" evidence="2">
    <location>
        <begin position="213"/>
        <end position="290"/>
    </location>
</feature>
<dbReference type="PANTHER" id="PTHR33055">
    <property type="entry name" value="TRANSPOSASE FOR INSERTION SEQUENCE ELEMENT IS1111A"/>
    <property type="match status" value="1"/>
</dbReference>
<evidence type="ECO:0000313" key="3">
    <source>
        <dbReference type="EMBL" id="QNG46051.1"/>
    </source>
</evidence>
<protein>
    <submittedName>
        <fullName evidence="3">IS110 family transposase</fullName>
    </submittedName>
</protein>
<dbReference type="PANTHER" id="PTHR33055:SF3">
    <property type="entry name" value="PUTATIVE TRANSPOSASE FOR IS117-RELATED"/>
    <property type="match status" value="1"/>
</dbReference>
<dbReference type="Proteomes" id="UP000515377">
    <property type="component" value="Chromosome"/>
</dbReference>
<dbReference type="Pfam" id="PF02371">
    <property type="entry name" value="Transposase_20"/>
    <property type="match status" value="1"/>
</dbReference>
<dbReference type="Pfam" id="PF01548">
    <property type="entry name" value="DEDD_Tnp_IS110"/>
    <property type="match status" value="1"/>
</dbReference>
<feature type="domain" description="Transposase IS110-like N-terminal" evidence="1">
    <location>
        <begin position="5"/>
        <end position="150"/>
    </location>
</feature>
<dbReference type="EMBL" id="CP060122">
    <property type="protein sequence ID" value="QNG46051.1"/>
    <property type="molecule type" value="Genomic_DNA"/>
</dbReference>
<dbReference type="AlphaFoldDB" id="A0A9X7U992"/>
<dbReference type="GO" id="GO:0006313">
    <property type="term" value="P:DNA transposition"/>
    <property type="evidence" value="ECO:0007669"/>
    <property type="project" value="InterPro"/>
</dbReference>
<dbReference type="GO" id="GO:0004803">
    <property type="term" value="F:transposase activity"/>
    <property type="evidence" value="ECO:0007669"/>
    <property type="project" value="InterPro"/>
</dbReference>
<dbReference type="InterPro" id="IPR047650">
    <property type="entry name" value="Transpos_IS110"/>
</dbReference>
<accession>A0A9X7U992</accession>
<name>A0A9X7U992_SPHYA</name>
<reference evidence="3 4" key="1">
    <citation type="submission" date="2020-07" db="EMBL/GenBank/DDBJ databases">
        <title>Whole genome sequence of Sphingobium yanoikuyae A3.</title>
        <authorList>
            <person name="Han S.-S."/>
        </authorList>
    </citation>
    <scope>NUCLEOTIDE SEQUENCE [LARGE SCALE GENOMIC DNA]</scope>
    <source>
        <strain evidence="3 4">A3</strain>
    </source>
</reference>
<evidence type="ECO:0000259" key="2">
    <source>
        <dbReference type="Pfam" id="PF02371"/>
    </source>
</evidence>
<sequence>MTHFVGWDVSVKETSVCVVDDAGKVVCEQKVPTEPDDIVVLLTSVGEDYVRIGIEAGPLSQWLVNGLTGAGLPVICVETRHMKALLRAQQINKSDRNDTRGIAQMMRVGPFKPVHAKTLAAQEQRMLLTSRKLVQRKLIDIESDMRGTLRNFGLKVGVVSTIGYEARIRHLVEGFPRLAAIVEPLLTVRRVMRQQFAVFHKMLFDTVRHDPVCKRLTTAPGVGAVVALTYRATVDQPQRFVHSRAVGAHVGLTPRRHQSGEIDYDGGISKSGDTMLRTMLYEAAQVLLTQSRHWSWLKAWGMKVAQRRGMPSAIVAVARRLAVVLHRMWTDGTNFRWGSEPGTAIAVA</sequence>
<dbReference type="GO" id="GO:0003677">
    <property type="term" value="F:DNA binding"/>
    <property type="evidence" value="ECO:0007669"/>
    <property type="project" value="InterPro"/>
</dbReference>
<gene>
    <name evidence="3" type="ORF">H3V42_30810</name>
</gene>
<dbReference type="NCBIfam" id="NF033542">
    <property type="entry name" value="transpos_IS110"/>
    <property type="match status" value="1"/>
</dbReference>